<evidence type="ECO:0000313" key="3">
    <source>
        <dbReference type="Proteomes" id="UP001148838"/>
    </source>
</evidence>
<reference evidence="2 3" key="1">
    <citation type="journal article" date="2022" name="Allergy">
        <title>Genome assembly and annotation of Periplaneta americana reveal a comprehensive cockroach allergen profile.</title>
        <authorList>
            <person name="Wang L."/>
            <person name="Xiong Q."/>
            <person name="Saelim N."/>
            <person name="Wang L."/>
            <person name="Nong W."/>
            <person name="Wan A.T."/>
            <person name="Shi M."/>
            <person name="Liu X."/>
            <person name="Cao Q."/>
            <person name="Hui J.H.L."/>
            <person name="Sookrung N."/>
            <person name="Leung T.F."/>
            <person name="Tungtrongchitr A."/>
            <person name="Tsui S.K.W."/>
        </authorList>
    </citation>
    <scope>NUCLEOTIDE SEQUENCE [LARGE SCALE GENOMIC DNA]</scope>
    <source>
        <strain evidence="2">PWHHKU_190912</strain>
    </source>
</reference>
<keyword evidence="3" id="KW-1185">Reference proteome</keyword>
<dbReference type="Gene3D" id="3.30.420.10">
    <property type="entry name" value="Ribonuclease H-like superfamily/Ribonuclease H"/>
    <property type="match status" value="1"/>
</dbReference>
<evidence type="ECO:0000259" key="1">
    <source>
        <dbReference type="PROSITE" id="PS50879"/>
    </source>
</evidence>
<dbReference type="PROSITE" id="PS50879">
    <property type="entry name" value="RNASE_H_1"/>
    <property type="match status" value="1"/>
</dbReference>
<dbReference type="PANTHER" id="PTHR47723:SF19">
    <property type="entry name" value="POLYNUCLEOTIDYL TRANSFERASE, RIBONUCLEASE H-LIKE SUPERFAMILY PROTEIN"/>
    <property type="match status" value="1"/>
</dbReference>
<dbReference type="InterPro" id="IPR012337">
    <property type="entry name" value="RNaseH-like_sf"/>
</dbReference>
<dbReference type="InterPro" id="IPR036397">
    <property type="entry name" value="RNaseH_sf"/>
</dbReference>
<dbReference type="EMBL" id="JAJSOF020000001">
    <property type="protein sequence ID" value="KAJ4451840.1"/>
    <property type="molecule type" value="Genomic_DNA"/>
</dbReference>
<protein>
    <recommendedName>
        <fullName evidence="1">RNase H type-1 domain-containing protein</fullName>
    </recommendedName>
</protein>
<sequence>MAGLSEEPLIRAPMEDTANKIDIYTDGSKIGGKVGAAAVIIQNDMVIHRSKYKLHEKCSNNQAEQIAILKVLQHIENVEITEETENIAIVNTDSKVALDTLQNKNKHNPIIENIKRELKKLERQQWTVLFRWVKAHVGIVGNEIADRLAKQAAIEDEGK</sequence>
<feature type="domain" description="RNase H type-1" evidence="1">
    <location>
        <begin position="17"/>
        <end position="154"/>
    </location>
</feature>
<evidence type="ECO:0000313" key="2">
    <source>
        <dbReference type="EMBL" id="KAJ4451840.1"/>
    </source>
</evidence>
<proteinExistence type="predicted"/>
<dbReference type="InterPro" id="IPR002156">
    <property type="entry name" value="RNaseH_domain"/>
</dbReference>
<name>A0ABQ8TYS9_PERAM</name>
<dbReference type="SUPFAM" id="SSF53098">
    <property type="entry name" value="Ribonuclease H-like"/>
    <property type="match status" value="1"/>
</dbReference>
<dbReference type="Proteomes" id="UP001148838">
    <property type="component" value="Unassembled WGS sequence"/>
</dbReference>
<dbReference type="CDD" id="cd09276">
    <property type="entry name" value="Rnase_HI_RT_non_LTR"/>
    <property type="match status" value="1"/>
</dbReference>
<dbReference type="InterPro" id="IPR053151">
    <property type="entry name" value="RNase_H-like"/>
</dbReference>
<dbReference type="PANTHER" id="PTHR47723">
    <property type="entry name" value="OS05G0353850 PROTEIN"/>
    <property type="match status" value="1"/>
</dbReference>
<accession>A0ABQ8TYS9</accession>
<organism evidence="2 3">
    <name type="scientific">Periplaneta americana</name>
    <name type="common">American cockroach</name>
    <name type="synonym">Blatta americana</name>
    <dbReference type="NCBI Taxonomy" id="6978"/>
    <lineage>
        <taxon>Eukaryota</taxon>
        <taxon>Metazoa</taxon>
        <taxon>Ecdysozoa</taxon>
        <taxon>Arthropoda</taxon>
        <taxon>Hexapoda</taxon>
        <taxon>Insecta</taxon>
        <taxon>Pterygota</taxon>
        <taxon>Neoptera</taxon>
        <taxon>Polyneoptera</taxon>
        <taxon>Dictyoptera</taxon>
        <taxon>Blattodea</taxon>
        <taxon>Blattoidea</taxon>
        <taxon>Blattidae</taxon>
        <taxon>Blattinae</taxon>
        <taxon>Periplaneta</taxon>
    </lineage>
</organism>
<comment type="caution">
    <text evidence="2">The sequence shown here is derived from an EMBL/GenBank/DDBJ whole genome shotgun (WGS) entry which is preliminary data.</text>
</comment>
<dbReference type="Pfam" id="PF00075">
    <property type="entry name" value="RNase_H"/>
    <property type="match status" value="1"/>
</dbReference>
<gene>
    <name evidence="2" type="ORF">ANN_03318</name>
</gene>